<feature type="region of interest" description="Disordered" evidence="1">
    <location>
        <begin position="1"/>
        <end position="107"/>
    </location>
</feature>
<comment type="caution">
    <text evidence="2">The sequence shown here is derived from an EMBL/GenBank/DDBJ whole genome shotgun (WGS) entry which is preliminary data.</text>
</comment>
<dbReference type="Proteomes" id="UP000663841">
    <property type="component" value="Unassembled WGS sequence"/>
</dbReference>
<proteinExistence type="predicted"/>
<feature type="compositionally biased region" description="Pro residues" evidence="1">
    <location>
        <begin position="13"/>
        <end position="22"/>
    </location>
</feature>
<organism evidence="2 3">
    <name type="scientific">Rhizoctonia solani</name>
    <dbReference type="NCBI Taxonomy" id="456999"/>
    <lineage>
        <taxon>Eukaryota</taxon>
        <taxon>Fungi</taxon>
        <taxon>Dikarya</taxon>
        <taxon>Basidiomycota</taxon>
        <taxon>Agaricomycotina</taxon>
        <taxon>Agaricomycetes</taxon>
        <taxon>Cantharellales</taxon>
        <taxon>Ceratobasidiaceae</taxon>
        <taxon>Rhizoctonia</taxon>
    </lineage>
</organism>
<feature type="compositionally biased region" description="Basic and acidic residues" evidence="1">
    <location>
        <begin position="93"/>
        <end position="106"/>
    </location>
</feature>
<name>A0A8H3GI12_9AGAM</name>
<accession>A0A8H3GI12</accession>
<dbReference type="AlphaFoldDB" id="A0A8H3GI12"/>
<evidence type="ECO:0000313" key="3">
    <source>
        <dbReference type="Proteomes" id="UP000663841"/>
    </source>
</evidence>
<sequence length="137" mass="15254">MMSITPANIPIPFILPPTPRTPRPPRRSSTSPSDPYTPTGSAKAARSFQPPLEPQTPITAADRTNDREVYRARGQMDPAYVFPKPPRAQRPCRPSEKQASPKREVKQYYPLCTSPGVTVKFADARPVSDEPEMKQLP</sequence>
<evidence type="ECO:0000256" key="1">
    <source>
        <dbReference type="SAM" id="MobiDB-lite"/>
    </source>
</evidence>
<gene>
    <name evidence="2" type="ORF">RDB_LOCUS126179</name>
</gene>
<protein>
    <submittedName>
        <fullName evidence="2">Uncharacterized protein</fullName>
    </submittedName>
</protein>
<evidence type="ECO:0000313" key="2">
    <source>
        <dbReference type="EMBL" id="CAE6451052.1"/>
    </source>
</evidence>
<feature type="compositionally biased region" description="Low complexity" evidence="1">
    <location>
        <begin position="27"/>
        <end position="39"/>
    </location>
</feature>
<dbReference type="EMBL" id="CAJMWW010000147">
    <property type="protein sequence ID" value="CAE6451052.1"/>
    <property type="molecule type" value="Genomic_DNA"/>
</dbReference>
<reference evidence="2" key="1">
    <citation type="submission" date="2021-01" db="EMBL/GenBank/DDBJ databases">
        <authorList>
            <person name="Kaushik A."/>
        </authorList>
    </citation>
    <scope>NUCLEOTIDE SEQUENCE</scope>
    <source>
        <strain evidence="2">AG3-T5</strain>
    </source>
</reference>